<evidence type="ECO:0000313" key="2">
    <source>
        <dbReference type="Proteomes" id="UP001241537"/>
    </source>
</evidence>
<sequence length="135" mass="15491">MKEKKLRLKPHVHRIDAGWDNARFLAEAETELQGELVYVVVTMHRKARSYRLLRESEYDTVFCRTDGVKLSPEAELRSFLNLRAAAAEETEYLSCLAVLDNIVDDAESLLEYHWQPGGEIDDPYGAEGLAEEDEY</sequence>
<name>A0AAE3VB94_9FIRM</name>
<accession>A0AAE3VB94</accession>
<keyword evidence="2" id="KW-1185">Reference proteome</keyword>
<proteinExistence type="predicted"/>
<evidence type="ECO:0000313" key="1">
    <source>
        <dbReference type="EMBL" id="MDQ0153073.1"/>
    </source>
</evidence>
<dbReference type="AlphaFoldDB" id="A0AAE3VB94"/>
<gene>
    <name evidence="1" type="ORF">J2S20_001780</name>
</gene>
<dbReference type="RefSeq" id="WP_307255065.1">
    <property type="nucleotide sequence ID" value="NZ_JAUSTO010000011.1"/>
</dbReference>
<dbReference type="EMBL" id="JAUSTO010000011">
    <property type="protein sequence ID" value="MDQ0153073.1"/>
    <property type="molecule type" value="Genomic_DNA"/>
</dbReference>
<comment type="caution">
    <text evidence="1">The sequence shown here is derived from an EMBL/GenBank/DDBJ whole genome shotgun (WGS) entry which is preliminary data.</text>
</comment>
<protein>
    <submittedName>
        <fullName evidence="1">Uncharacterized protein</fullName>
    </submittedName>
</protein>
<reference evidence="1" key="1">
    <citation type="submission" date="2023-07" db="EMBL/GenBank/DDBJ databases">
        <title>Genomic Encyclopedia of Type Strains, Phase IV (KMG-IV): sequencing the most valuable type-strain genomes for metagenomic binning, comparative biology and taxonomic classification.</title>
        <authorList>
            <person name="Goeker M."/>
        </authorList>
    </citation>
    <scope>NUCLEOTIDE SEQUENCE</scope>
    <source>
        <strain evidence="1">DSM 19659</strain>
    </source>
</reference>
<dbReference type="Proteomes" id="UP001241537">
    <property type="component" value="Unassembled WGS sequence"/>
</dbReference>
<organism evidence="1 2">
    <name type="scientific">Moryella indoligenes</name>
    <dbReference type="NCBI Taxonomy" id="371674"/>
    <lineage>
        <taxon>Bacteria</taxon>
        <taxon>Bacillati</taxon>
        <taxon>Bacillota</taxon>
        <taxon>Clostridia</taxon>
        <taxon>Lachnospirales</taxon>
        <taxon>Lachnospiraceae</taxon>
        <taxon>Moryella</taxon>
    </lineage>
</organism>